<protein>
    <submittedName>
        <fullName evidence="2">DUF4083 domain-containing protein</fullName>
    </submittedName>
</protein>
<keyword evidence="3" id="KW-1185">Reference proteome</keyword>
<evidence type="ECO:0000313" key="3">
    <source>
        <dbReference type="Proteomes" id="UP000501830"/>
    </source>
</evidence>
<reference evidence="2 3" key="1">
    <citation type="journal article" date="2017" name="Int. J. Syst. Evol. Microbiol.">
        <title>Jeotgalibaca porci sp. nov. and Jeotgalibaca arthritidis sp. nov., isolated from pigs, and emended description of the genus Jeotgalibaca.</title>
        <authorList>
            <person name="Zamora L."/>
            <person name="Perez-Sancho M."/>
            <person name="Dominguez L."/>
            <person name="Fernandez-Garayzabal J.F."/>
            <person name="Vela A.I."/>
        </authorList>
    </citation>
    <scope>NUCLEOTIDE SEQUENCE [LARGE SCALE GENOMIC DNA]</scope>
    <source>
        <strain evidence="2 3">CCUG 69148</strain>
    </source>
</reference>
<dbReference type="RefSeq" id="WP_166062547.1">
    <property type="nucleotide sequence ID" value="NZ_CP049889.1"/>
</dbReference>
<proteinExistence type="predicted"/>
<keyword evidence="1" id="KW-0472">Membrane</keyword>
<dbReference type="KEGG" id="jpo:G7058_05105"/>
<evidence type="ECO:0000256" key="1">
    <source>
        <dbReference type="SAM" id="Phobius"/>
    </source>
</evidence>
<organism evidence="2 3">
    <name type="scientific">Jeotgalibaca porci</name>
    <dbReference type="NCBI Taxonomy" id="1868793"/>
    <lineage>
        <taxon>Bacteria</taxon>
        <taxon>Bacillati</taxon>
        <taxon>Bacillota</taxon>
        <taxon>Bacilli</taxon>
        <taxon>Lactobacillales</taxon>
        <taxon>Carnobacteriaceae</taxon>
        <taxon>Jeotgalibaca</taxon>
    </lineage>
</organism>
<dbReference type="EMBL" id="CP049889">
    <property type="protein sequence ID" value="QIK51490.1"/>
    <property type="molecule type" value="Genomic_DNA"/>
</dbReference>
<gene>
    <name evidence="2" type="ORF">G7058_05105</name>
</gene>
<dbReference type="AlphaFoldDB" id="A0A6G7WGX2"/>
<dbReference type="GeneID" id="94552648"/>
<dbReference type="Proteomes" id="UP000501830">
    <property type="component" value="Chromosome"/>
</dbReference>
<accession>A0A6G7WGX2</accession>
<sequence>MDALGFFTVFWQLFNLSFIVLIVFLIVSFFRSNRKRAEQLERIEDKIDYLITQLDGKTPLN</sequence>
<keyword evidence="1" id="KW-0812">Transmembrane</keyword>
<feature type="transmembrane region" description="Helical" evidence="1">
    <location>
        <begin position="6"/>
        <end position="30"/>
    </location>
</feature>
<name>A0A6G7WGX2_9LACT</name>
<evidence type="ECO:0000313" key="2">
    <source>
        <dbReference type="EMBL" id="QIK51490.1"/>
    </source>
</evidence>
<keyword evidence="1" id="KW-1133">Transmembrane helix</keyword>